<dbReference type="PROSITE" id="PS51257">
    <property type="entry name" value="PROKAR_LIPOPROTEIN"/>
    <property type="match status" value="1"/>
</dbReference>
<evidence type="ECO:0000313" key="4">
    <source>
        <dbReference type="EMBL" id="AEF83219.1"/>
    </source>
</evidence>
<dbReference type="Proteomes" id="UP000009222">
    <property type="component" value="Chromosome"/>
</dbReference>
<dbReference type="HOGENOM" id="CLU_263814_0_0_12"/>
<dbReference type="STRING" id="545695.TREAZ_1154"/>
<name>F5Y742_LEAAZ</name>
<evidence type="ECO:0000259" key="2">
    <source>
        <dbReference type="Pfam" id="PF12733"/>
    </source>
</evidence>
<dbReference type="KEGG" id="taz:TREAZ_1154"/>
<feature type="domain" description="Bacterial repeat" evidence="3">
    <location>
        <begin position="1086"/>
        <end position="1168"/>
    </location>
</feature>
<dbReference type="OrthoDB" id="365849at2"/>
<keyword evidence="1" id="KW-0732">Signal</keyword>
<organism evidence="4 5">
    <name type="scientific">Leadbettera azotonutricia (strain ATCC BAA-888 / DSM 13862 / ZAS-9)</name>
    <name type="common">Treponema azotonutricium</name>
    <dbReference type="NCBI Taxonomy" id="545695"/>
    <lineage>
        <taxon>Bacteria</taxon>
        <taxon>Pseudomonadati</taxon>
        <taxon>Spirochaetota</taxon>
        <taxon>Spirochaetia</taxon>
        <taxon>Spirochaetales</taxon>
        <taxon>Breznakiellaceae</taxon>
        <taxon>Leadbettera</taxon>
    </lineage>
</organism>
<sequence>MGKYMKKWLKASFSLNLVCAALFLGACSDPFKPDYASGGNTPPDGMGFVSLVPSPQKTLVPDQLPGIFSYSLVFTAANKAPVHIGEGNPVPFSSLVEIPLEPATWTVELTAWQKVSGVFHESGSGTGLLPALIAGAHVWKSIDVSYFPLNSGGIGIFEYSVSCTKSDVSGTLVLSPYPAGGISYPVNLAGFPASGTLSVPAGQYTLALTLTDSATGKTAGEYTAVHIYPGLKTRGDFAFDNSRFTGIVSLAGKLSTSVSGTNLSNSVEVRAYSDSARQTSPLGIFSNYNYTNAQAEWILSVPAGTPQVYLRFIASDSDTAVTLPYIYDPPVPITNIPAEGLYGGALPVYTMTINSIGASIDTSRGSIVIAGSRKAAAIGERITFNANPQPDSFLASGTVKVNNGSVALTGASNPYSFTMPAEPVSISAKFLSSEYTLSGTLGTTLPSGFALAAMDYALVTAYKDAAHLLPYSGISPAVPAATAWTGMKITYSELAANGMKVYFGIKLKGADGFDYLGKGSADIAAENETSGIPLAATVYHITNYVDAGRGTFGLFPAAKKGAYEGEPVTLDVLSSVSGYYLDPGSVKVTKTADLNPLTNTVPVTPAGGTAFTFIMPSEDVTLSANFYSSVKISGNLGITKPLAVTLKSGANIMVAAYSSAGRNDADILSASYYSRTASGWTSDTVQWGLDVPANAGTVYIRAVMTGDDNYRYQKDDVVSGIGTVNINRNISWTVRGITHTITGNGSLHHRPAANPGEDVTITVTPEANWGLKPGSLIVSNTSISGAASPYTFVMQDQDTVITAVFIDRVTVSGTVSYDIPASMTSPASAFTNVKAAAYRDEGRTSLVEEVTLASPFTAYSMPNILINIPNLYFTITATGSDNYQYVYKPAGSIPVVLSNITAHNLSMEVYGITIGEFDHGVIAASKDEVSRPAATPGDTVTLTVTPETNWGLKPGSLTVTGSSVSGSGLVYTFIMPSLDVSVGAEFIDRVTVSGNLTVSPLPAGVTLSSVKVEAFSDSSRSSSLGVYNPGSVSGTYILNSIPINTAALYFTITAVGGDGYEYISKPAAPIATALDDVTQNLTMTIYGITLPAVTGGTVTMSKPAASSPYQPAANPGETITLTVTPDDANWVLKPDSLTVTGTSVLESSLVYTFTMPSQDVIVWAEFVSTNALLAGFTLTAGDTPTTFSVFTDNGGGTYSVSITDDYVDAVLTVSLQNANASIEVDEVPYTSNDMIVTLNDSNPRITIVVTAQDGSTTRTYYINKSQAEIGND</sequence>
<feature type="domain" description="Bacterial repeat" evidence="3">
    <location>
        <begin position="930"/>
        <end position="986"/>
    </location>
</feature>
<keyword evidence="5" id="KW-1185">Reference proteome</keyword>
<dbReference type="Pfam" id="PF12733">
    <property type="entry name" value="Cadherin-like"/>
    <property type="match status" value="1"/>
</dbReference>
<feature type="signal peptide" evidence="1">
    <location>
        <begin position="1"/>
        <end position="26"/>
    </location>
</feature>
<evidence type="ECO:0000256" key="1">
    <source>
        <dbReference type="SAM" id="SignalP"/>
    </source>
</evidence>
<accession>F5Y742</accession>
<feature type="domain" description="Bacterial repeat" evidence="3">
    <location>
        <begin position="738"/>
        <end position="805"/>
    </location>
</feature>
<evidence type="ECO:0000259" key="3">
    <source>
        <dbReference type="Pfam" id="PF18998"/>
    </source>
</evidence>
<dbReference type="InterPro" id="IPR044060">
    <property type="entry name" value="Bacterial_rp_domain"/>
</dbReference>
<dbReference type="Pfam" id="PF18998">
    <property type="entry name" value="Flg_new_2"/>
    <property type="match status" value="3"/>
</dbReference>
<proteinExistence type="predicted"/>
<feature type="chain" id="PRO_5003331482" evidence="1">
    <location>
        <begin position="27"/>
        <end position="1272"/>
    </location>
</feature>
<evidence type="ECO:0000313" key="5">
    <source>
        <dbReference type="Proteomes" id="UP000009222"/>
    </source>
</evidence>
<feature type="domain" description="Cadherin-like beta-sandwich-like" evidence="2">
    <location>
        <begin position="1190"/>
        <end position="1263"/>
    </location>
</feature>
<reference evidence="4 5" key="2">
    <citation type="journal article" date="2011" name="ISME J.">
        <title>RNA-seq reveals cooperative metabolic interactions between two termite-gut spirochete species in co-culture.</title>
        <authorList>
            <person name="Rosenthal A.Z."/>
            <person name="Matson E.G."/>
            <person name="Eldar A."/>
            <person name="Leadbetter J.R."/>
        </authorList>
    </citation>
    <scope>NUCLEOTIDE SEQUENCE [LARGE SCALE GENOMIC DNA]</scope>
    <source>
        <strain evidence="5">ATCC BAA-888 / DSM 13862 / ZAS-9</strain>
    </source>
</reference>
<dbReference type="InterPro" id="IPR025883">
    <property type="entry name" value="Cadherin-like_domain"/>
</dbReference>
<keyword evidence="4" id="KW-0449">Lipoprotein</keyword>
<dbReference type="AlphaFoldDB" id="F5Y742"/>
<reference evidence="5" key="1">
    <citation type="submission" date="2009-12" db="EMBL/GenBank/DDBJ databases">
        <title>Complete sequence of Treponema azotonutricium strain ZAS-9.</title>
        <authorList>
            <person name="Tetu S.G."/>
            <person name="Matson E."/>
            <person name="Ren Q."/>
            <person name="Seshadri R."/>
            <person name="Elbourne L."/>
            <person name="Hassan K.A."/>
            <person name="Durkin A."/>
            <person name="Radune D."/>
            <person name="Mohamoud Y."/>
            <person name="Shay R."/>
            <person name="Jin S."/>
            <person name="Zhang X."/>
            <person name="Lucey K."/>
            <person name="Ballor N.R."/>
            <person name="Ottesen E."/>
            <person name="Rosenthal R."/>
            <person name="Allen A."/>
            <person name="Leadbetter J.R."/>
            <person name="Paulsen I.T."/>
        </authorList>
    </citation>
    <scope>NUCLEOTIDE SEQUENCE [LARGE SCALE GENOMIC DNA]</scope>
    <source>
        <strain evidence="5">ATCC BAA-888 / DSM 13862 / ZAS-9</strain>
    </source>
</reference>
<protein>
    <submittedName>
        <fullName evidence="4">Putative lipoprotein</fullName>
    </submittedName>
</protein>
<gene>
    <name evidence="4" type="ordered locus">TREAZ_1154</name>
</gene>
<dbReference type="EMBL" id="CP001841">
    <property type="protein sequence ID" value="AEF83219.1"/>
    <property type="molecule type" value="Genomic_DNA"/>
</dbReference>
<dbReference type="InParanoid" id="F5Y742"/>